<name>A0A0E9SDQ6_ANGAN</name>
<sequence>MEGQKVGLLFFLFFKSAGIQYSYAAVNLRTEGPKIRPSN</sequence>
<evidence type="ECO:0000313" key="2">
    <source>
        <dbReference type="EMBL" id="JAH39416.1"/>
    </source>
</evidence>
<proteinExistence type="predicted"/>
<reference evidence="2" key="2">
    <citation type="journal article" date="2015" name="Fish Shellfish Immunol.">
        <title>Early steps in the European eel (Anguilla anguilla)-Vibrio vulnificus interaction in the gills: Role of the RtxA13 toxin.</title>
        <authorList>
            <person name="Callol A."/>
            <person name="Pajuelo D."/>
            <person name="Ebbesson L."/>
            <person name="Teles M."/>
            <person name="MacKenzie S."/>
            <person name="Amaro C."/>
        </authorList>
    </citation>
    <scope>NUCLEOTIDE SEQUENCE</scope>
</reference>
<dbReference type="AlphaFoldDB" id="A0A0E9SDQ6"/>
<evidence type="ECO:0000256" key="1">
    <source>
        <dbReference type="SAM" id="SignalP"/>
    </source>
</evidence>
<dbReference type="EMBL" id="GBXM01069161">
    <property type="protein sequence ID" value="JAH39416.1"/>
    <property type="molecule type" value="Transcribed_RNA"/>
</dbReference>
<accession>A0A0E9SDQ6</accession>
<feature type="signal peptide" evidence="1">
    <location>
        <begin position="1"/>
        <end position="24"/>
    </location>
</feature>
<keyword evidence="1" id="KW-0732">Signal</keyword>
<organism evidence="2">
    <name type="scientific">Anguilla anguilla</name>
    <name type="common">European freshwater eel</name>
    <name type="synonym">Muraena anguilla</name>
    <dbReference type="NCBI Taxonomy" id="7936"/>
    <lineage>
        <taxon>Eukaryota</taxon>
        <taxon>Metazoa</taxon>
        <taxon>Chordata</taxon>
        <taxon>Craniata</taxon>
        <taxon>Vertebrata</taxon>
        <taxon>Euteleostomi</taxon>
        <taxon>Actinopterygii</taxon>
        <taxon>Neopterygii</taxon>
        <taxon>Teleostei</taxon>
        <taxon>Anguilliformes</taxon>
        <taxon>Anguillidae</taxon>
        <taxon>Anguilla</taxon>
    </lineage>
</organism>
<reference evidence="2" key="1">
    <citation type="submission" date="2014-11" db="EMBL/GenBank/DDBJ databases">
        <authorList>
            <person name="Amaro Gonzalez C."/>
        </authorList>
    </citation>
    <scope>NUCLEOTIDE SEQUENCE</scope>
</reference>
<evidence type="ECO:0008006" key="3">
    <source>
        <dbReference type="Google" id="ProtNLM"/>
    </source>
</evidence>
<feature type="chain" id="PRO_5002432367" description="GST N-terminal domain-containing protein" evidence="1">
    <location>
        <begin position="25"/>
        <end position="39"/>
    </location>
</feature>
<protein>
    <recommendedName>
        <fullName evidence="3">GST N-terminal domain-containing protein</fullName>
    </recommendedName>
</protein>